<proteinExistence type="predicted"/>
<dbReference type="InterPro" id="IPR036249">
    <property type="entry name" value="Thioredoxin-like_sf"/>
</dbReference>
<gene>
    <name evidence="2" type="ORF">M9Y10_044715</name>
</gene>
<dbReference type="SUPFAM" id="SSF52833">
    <property type="entry name" value="Thioredoxin-like"/>
    <property type="match status" value="2"/>
</dbReference>
<evidence type="ECO:0000313" key="3">
    <source>
        <dbReference type="Proteomes" id="UP001470230"/>
    </source>
</evidence>
<accession>A0ABR2JT56</accession>
<feature type="signal peptide" evidence="1">
    <location>
        <begin position="1"/>
        <end position="17"/>
    </location>
</feature>
<comment type="caution">
    <text evidence="2">The sequence shown here is derived from an EMBL/GenBank/DDBJ whole genome shotgun (WGS) entry which is preliminary data.</text>
</comment>
<dbReference type="PANTHER" id="PTHR45184:SF1">
    <property type="entry name" value="DNAJ PROTEIN ERDJ3A"/>
    <property type="match status" value="1"/>
</dbReference>
<feature type="chain" id="PRO_5045319239" description="Thioredoxin domain-containing protein" evidence="1">
    <location>
        <begin position="18"/>
        <end position="337"/>
    </location>
</feature>
<dbReference type="Gene3D" id="3.40.30.10">
    <property type="entry name" value="Glutaredoxin"/>
    <property type="match status" value="1"/>
</dbReference>
<keyword evidence="1" id="KW-0732">Signal</keyword>
<organism evidence="2 3">
    <name type="scientific">Tritrichomonas musculus</name>
    <dbReference type="NCBI Taxonomy" id="1915356"/>
    <lineage>
        <taxon>Eukaryota</taxon>
        <taxon>Metamonada</taxon>
        <taxon>Parabasalia</taxon>
        <taxon>Tritrichomonadida</taxon>
        <taxon>Tritrichomonadidae</taxon>
        <taxon>Tritrichomonas</taxon>
    </lineage>
</organism>
<dbReference type="CDD" id="cd02961">
    <property type="entry name" value="PDI_a_family"/>
    <property type="match status" value="1"/>
</dbReference>
<evidence type="ECO:0000256" key="1">
    <source>
        <dbReference type="SAM" id="SignalP"/>
    </source>
</evidence>
<dbReference type="Proteomes" id="UP001470230">
    <property type="component" value="Unassembled WGS sequence"/>
</dbReference>
<keyword evidence="3" id="KW-1185">Reference proteome</keyword>
<dbReference type="EMBL" id="JAPFFF010000009">
    <property type="protein sequence ID" value="KAK8882075.1"/>
    <property type="molecule type" value="Genomic_DNA"/>
</dbReference>
<name>A0ABR2JT56_9EUKA</name>
<sequence>MYFSFVLISLCLCRLETITLDKYSKEVNQGKNRNKVWVFLLYVPFCKRFRESFTALEQAEILTNGSVKYGIINCQGDSSLCSTFKVTEYPSIVLKNRTTFSIYQEKLNPKSIVKNALSYIPTSNINSVDDFWIDDLREGKPKAILFTQKNKIPGYWAALSRIYPPSKVQFGICNEEGLFNDYNITNTPSIVFYNHSKDYVFEGLRKIRFLKESLSAFLTEREDKTPALSEFYVNEQIPEVCFDYSISCIFSYDNFVDPKLDDVRSQFKNDPFKFFVGDTHFPFVRIAKRGQYVIYSAKKNSVIVVNNLSLLPPALERVIDGGAKWIPIQSFLYSAEL</sequence>
<evidence type="ECO:0000313" key="2">
    <source>
        <dbReference type="EMBL" id="KAK8882075.1"/>
    </source>
</evidence>
<evidence type="ECO:0008006" key="4">
    <source>
        <dbReference type="Google" id="ProtNLM"/>
    </source>
</evidence>
<dbReference type="InterPro" id="IPR052842">
    <property type="entry name" value="ER_Co-chaperone"/>
</dbReference>
<protein>
    <recommendedName>
        <fullName evidence="4">Thioredoxin domain-containing protein</fullName>
    </recommendedName>
</protein>
<reference evidence="2 3" key="1">
    <citation type="submission" date="2024-04" db="EMBL/GenBank/DDBJ databases">
        <title>Tritrichomonas musculus Genome.</title>
        <authorList>
            <person name="Alves-Ferreira E."/>
            <person name="Grigg M."/>
            <person name="Lorenzi H."/>
            <person name="Galac M."/>
        </authorList>
    </citation>
    <scope>NUCLEOTIDE SEQUENCE [LARGE SCALE GENOMIC DNA]</scope>
    <source>
        <strain evidence="2 3">EAF2021</strain>
    </source>
</reference>
<dbReference type="PANTHER" id="PTHR45184">
    <property type="entry name" value="DNAJ PROTEIN ERDJ3A"/>
    <property type="match status" value="1"/>
</dbReference>